<protein>
    <recommendedName>
        <fullName evidence="6">Phosphoesterase family protein</fullName>
    </recommendedName>
</protein>
<dbReference type="Pfam" id="PF04185">
    <property type="entry name" value="Phosphoesterase"/>
    <property type="match status" value="1"/>
</dbReference>
<evidence type="ECO:0008006" key="6">
    <source>
        <dbReference type="Google" id="ProtNLM"/>
    </source>
</evidence>
<name>A0ABN3AA76_9ACTN</name>
<dbReference type="PANTHER" id="PTHR31956">
    <property type="entry name" value="NON-SPECIFIC PHOSPHOLIPASE C4-RELATED"/>
    <property type="match status" value="1"/>
</dbReference>
<feature type="signal peptide" evidence="3">
    <location>
        <begin position="1"/>
        <end position="30"/>
    </location>
</feature>
<evidence type="ECO:0000313" key="4">
    <source>
        <dbReference type="EMBL" id="GAA2157000.1"/>
    </source>
</evidence>
<comment type="caution">
    <text evidence="4">The sequence shown here is derived from an EMBL/GenBank/DDBJ whole genome shotgun (WGS) entry which is preliminary data.</text>
</comment>
<dbReference type="RefSeq" id="WP_344469112.1">
    <property type="nucleotide sequence ID" value="NZ_BAAANT010000056.1"/>
</dbReference>
<evidence type="ECO:0000256" key="1">
    <source>
        <dbReference type="ARBA" id="ARBA00022801"/>
    </source>
</evidence>
<evidence type="ECO:0000313" key="5">
    <source>
        <dbReference type="Proteomes" id="UP001422759"/>
    </source>
</evidence>
<dbReference type="EMBL" id="BAAANT010000056">
    <property type="protein sequence ID" value="GAA2157000.1"/>
    <property type="molecule type" value="Genomic_DNA"/>
</dbReference>
<gene>
    <name evidence="4" type="ORF">GCM10009760_58630</name>
</gene>
<keyword evidence="1" id="KW-0378">Hydrolase</keyword>
<evidence type="ECO:0000256" key="3">
    <source>
        <dbReference type="SAM" id="SignalP"/>
    </source>
</evidence>
<dbReference type="Gene3D" id="3.40.720.10">
    <property type="entry name" value="Alkaline Phosphatase, subunit A"/>
    <property type="match status" value="1"/>
</dbReference>
<keyword evidence="3" id="KW-0732">Signal</keyword>
<organism evidence="4 5">
    <name type="scientific">Kitasatospora kazusensis</name>
    <dbReference type="NCBI Taxonomy" id="407974"/>
    <lineage>
        <taxon>Bacteria</taxon>
        <taxon>Bacillati</taxon>
        <taxon>Actinomycetota</taxon>
        <taxon>Actinomycetes</taxon>
        <taxon>Kitasatosporales</taxon>
        <taxon>Streptomycetaceae</taxon>
        <taxon>Kitasatospora</taxon>
    </lineage>
</organism>
<dbReference type="InterPro" id="IPR017850">
    <property type="entry name" value="Alkaline_phosphatase_core_sf"/>
</dbReference>
<proteinExistence type="predicted"/>
<evidence type="ECO:0000256" key="2">
    <source>
        <dbReference type="ARBA" id="ARBA00023026"/>
    </source>
</evidence>
<keyword evidence="5" id="KW-1185">Reference proteome</keyword>
<reference evidence="4 5" key="1">
    <citation type="journal article" date="2019" name="Int. J. Syst. Evol. Microbiol.">
        <title>The Global Catalogue of Microorganisms (GCM) 10K type strain sequencing project: providing services to taxonomists for standard genome sequencing and annotation.</title>
        <authorList>
            <consortium name="The Broad Institute Genomics Platform"/>
            <consortium name="The Broad Institute Genome Sequencing Center for Infectious Disease"/>
            <person name="Wu L."/>
            <person name="Ma J."/>
        </authorList>
    </citation>
    <scope>NUCLEOTIDE SEQUENCE [LARGE SCALE GENOMIC DNA]</scope>
    <source>
        <strain evidence="4 5">JCM 14560</strain>
    </source>
</reference>
<dbReference type="Proteomes" id="UP001422759">
    <property type="component" value="Unassembled WGS sequence"/>
</dbReference>
<dbReference type="InterPro" id="IPR007312">
    <property type="entry name" value="Phosphoesterase"/>
</dbReference>
<keyword evidence="2" id="KW-0843">Virulence</keyword>
<feature type="chain" id="PRO_5046024094" description="Phosphoesterase family protein" evidence="3">
    <location>
        <begin position="31"/>
        <end position="524"/>
    </location>
</feature>
<dbReference type="PANTHER" id="PTHR31956:SF8">
    <property type="entry name" value="ACID PHOSPHATASE PHOA (AFU_ORTHOLOGUE AFUA_1G03570)"/>
    <property type="match status" value="1"/>
</dbReference>
<sequence>MPLHSSPGRTRAAALTAVLACLIALFSALAGTPAARAAQAAGGASGRTAAPAGSTTSGNLLVDPGAESVAICSPNGLDGMTVPGWTITSGMPNLVCYGAAGGYPGTGTPGPTGRGTAFFAGGATGNSGLSQSIDVSSAASSIDTGTVGYNLSGWLGGYAAQNDRVGLNATFLGATGATLATAQIAPVTSTDRGLTTELLQRSATGNLPAGTRSVKVDLAFTWTAGSTTDGYADNLSLTLTTALPTPVLTAPASSVPGYDHVFLVYMENENYENVIGNTSQAPYINSLLPQATSLTKSFATTHPSDPNYVALAGGGLYGLTGNSVSTTTIKAPHLGDSVDQAGKTWKEYLDGANGNCDTTSHGYYAPDDAPFYYFQDMKTNAAYCQAHMQPLSRMTTDLQSAATTPNFAWFAADDCNDMEACGITAGDNWLKQTLPTILNSPAWTTQRSLLIVTWDEGATKAYGPGYPNQVPTLLLGSQNSVKPGYRSGQRTDQYGLLRTVDGALGLNPLTNNDRYAATVNDAWQ</sequence>
<accession>A0ABN3AA76</accession>